<feature type="chain" id="PRO_5011476535" evidence="1">
    <location>
        <begin position="21"/>
        <end position="417"/>
    </location>
</feature>
<dbReference type="EMBL" id="FOXH01000011">
    <property type="protein sequence ID" value="SFQ17974.1"/>
    <property type="molecule type" value="Genomic_DNA"/>
</dbReference>
<organism evidence="2 3">
    <name type="scientific">Pseudarcicella hirudinis</name>
    <dbReference type="NCBI Taxonomy" id="1079859"/>
    <lineage>
        <taxon>Bacteria</taxon>
        <taxon>Pseudomonadati</taxon>
        <taxon>Bacteroidota</taxon>
        <taxon>Cytophagia</taxon>
        <taxon>Cytophagales</taxon>
        <taxon>Flectobacillaceae</taxon>
        <taxon>Pseudarcicella</taxon>
    </lineage>
</organism>
<proteinExistence type="predicted"/>
<feature type="signal peptide" evidence="1">
    <location>
        <begin position="1"/>
        <end position="20"/>
    </location>
</feature>
<dbReference type="AlphaFoldDB" id="A0A1I5WE00"/>
<reference evidence="2 3" key="1">
    <citation type="submission" date="2016-10" db="EMBL/GenBank/DDBJ databases">
        <authorList>
            <person name="de Groot N.N."/>
        </authorList>
    </citation>
    <scope>NUCLEOTIDE SEQUENCE [LARGE SCALE GENOMIC DNA]</scope>
    <source>
        <strain evidence="3">E92,LMG 26720,CCM 7988</strain>
    </source>
</reference>
<gene>
    <name evidence="2" type="ORF">SAMN04515674_111142</name>
</gene>
<dbReference type="Proteomes" id="UP000199306">
    <property type="component" value="Unassembled WGS sequence"/>
</dbReference>
<accession>A0A1I5WE00</accession>
<evidence type="ECO:0000313" key="2">
    <source>
        <dbReference type="EMBL" id="SFQ17974.1"/>
    </source>
</evidence>
<protein>
    <submittedName>
        <fullName evidence="2">Uncharacterized protein</fullName>
    </submittedName>
</protein>
<evidence type="ECO:0000313" key="3">
    <source>
        <dbReference type="Proteomes" id="UP000199306"/>
    </source>
</evidence>
<keyword evidence="1" id="KW-0732">Signal</keyword>
<dbReference type="STRING" id="1079859.SAMN04515674_111142"/>
<evidence type="ECO:0000256" key="1">
    <source>
        <dbReference type="SAM" id="SignalP"/>
    </source>
</evidence>
<name>A0A1I5WE00_9BACT</name>
<keyword evidence="3" id="KW-1185">Reference proteome</keyword>
<sequence>MSIFLFTTLLCIMQFQLVLAQEGRPALPAETAESLRVLQALHEAFPQQLNGWKVDDESKIEGIQWFHDGGAAVRYPFPHEYKITYVSDLSPAEAELRRKAFDREQKDMMTKVEELEASNRIEVQVWINYFEDQSHSSSQPQLRNFPPFDLTIWGAKASKLFLGNWKVSKSQKLDDGYETDCLAAKNPAASMGQIQALKLIIRCSSGIREEFLKKVNLKALKSLIGQNFLDQKIITSSTPVEQELARPLEGKNVFRYVIDGGDFSNSQVNIKHSESMEQAYLRNNHPDPKVTTNAVTRLLVQEDGDTQKRTPYPFADITIPFIRKTGEFEVLKEEEMSGKKATFALEINCWNGCEWSISAINIKVKVNKYDLVGGFVEGTFSGDGMAAFRPHEHTDRKPFPVKIKDGYFRIKRKADRY</sequence>